<dbReference type="InterPro" id="IPR002048">
    <property type="entry name" value="EF_hand_dom"/>
</dbReference>
<dbReference type="SMART" id="SM01411">
    <property type="entry name" value="Ephrin_rec_like"/>
    <property type="match status" value="9"/>
</dbReference>
<feature type="domain" description="EF-hand" evidence="5">
    <location>
        <begin position="1430"/>
        <end position="1465"/>
    </location>
</feature>
<proteinExistence type="predicted"/>
<dbReference type="Pfam" id="PF13499">
    <property type="entry name" value="EF-hand_7"/>
    <property type="match status" value="1"/>
</dbReference>
<reference evidence="6" key="1">
    <citation type="submission" date="2022-08" db="EMBL/GenBank/DDBJ databases">
        <title>Novel sulphate-reducing endosymbionts in the free-living metamonad Anaeramoeba.</title>
        <authorList>
            <person name="Jerlstrom-Hultqvist J."/>
            <person name="Cepicka I."/>
            <person name="Gallot-Lavallee L."/>
            <person name="Salas-Leiva D."/>
            <person name="Curtis B.A."/>
            <person name="Zahonova K."/>
            <person name="Pipaliya S."/>
            <person name="Dacks J."/>
            <person name="Roger A.J."/>
        </authorList>
    </citation>
    <scope>NUCLEOTIDE SEQUENCE</scope>
    <source>
        <strain evidence="6">Busselton2</strain>
    </source>
</reference>
<keyword evidence="2" id="KW-0106">Calcium</keyword>
<dbReference type="InterPro" id="IPR009030">
    <property type="entry name" value="Growth_fac_rcpt_cys_sf"/>
</dbReference>
<feature type="region of interest" description="Disordered" evidence="3">
    <location>
        <begin position="1130"/>
        <end position="1167"/>
    </location>
</feature>
<protein>
    <submittedName>
        <fullName evidence="6">Insulin-like growth factor binding proteinn-terminal</fullName>
    </submittedName>
</protein>
<feature type="domain" description="EF-hand" evidence="5">
    <location>
        <begin position="1539"/>
        <end position="1571"/>
    </location>
</feature>
<dbReference type="SMART" id="SM00054">
    <property type="entry name" value="EFh"/>
    <property type="match status" value="3"/>
</dbReference>
<dbReference type="SMART" id="SM00208">
    <property type="entry name" value="TNFR"/>
    <property type="match status" value="6"/>
</dbReference>
<dbReference type="InterPro" id="IPR001368">
    <property type="entry name" value="TNFR/NGFR_Cys_rich_reg"/>
</dbReference>
<dbReference type="CDD" id="cd00051">
    <property type="entry name" value="EFh"/>
    <property type="match status" value="1"/>
</dbReference>
<accession>A0AAV8AEU9</accession>
<evidence type="ECO:0000256" key="3">
    <source>
        <dbReference type="SAM" id="MobiDB-lite"/>
    </source>
</evidence>
<name>A0AAV8AEU9_9EUKA</name>
<dbReference type="Pfam" id="PF07699">
    <property type="entry name" value="Ephrin_rec_like"/>
    <property type="match status" value="7"/>
</dbReference>
<feature type="transmembrane region" description="Helical" evidence="4">
    <location>
        <begin position="1310"/>
        <end position="1334"/>
    </location>
</feature>
<dbReference type="InterPro" id="IPR036278">
    <property type="entry name" value="Sialidase_sf"/>
</dbReference>
<gene>
    <name evidence="6" type="ORF">M0812_07205</name>
</gene>
<feature type="domain" description="EF-hand" evidence="5">
    <location>
        <begin position="1503"/>
        <end position="1538"/>
    </location>
</feature>
<keyword evidence="1" id="KW-0677">Repeat</keyword>
<evidence type="ECO:0000256" key="4">
    <source>
        <dbReference type="SAM" id="Phobius"/>
    </source>
</evidence>
<organism evidence="6 7">
    <name type="scientific">Anaeramoeba flamelloides</name>
    <dbReference type="NCBI Taxonomy" id="1746091"/>
    <lineage>
        <taxon>Eukaryota</taxon>
        <taxon>Metamonada</taxon>
        <taxon>Anaeramoebidae</taxon>
        <taxon>Anaeramoeba</taxon>
    </lineage>
</organism>
<dbReference type="InterPro" id="IPR018247">
    <property type="entry name" value="EF_Hand_1_Ca_BS"/>
</dbReference>
<dbReference type="FunFam" id="1.10.238.10:FF:000003">
    <property type="entry name" value="Calmodulin A"/>
    <property type="match status" value="1"/>
</dbReference>
<feature type="transmembrane region" description="Helical" evidence="4">
    <location>
        <begin position="1024"/>
        <end position="1045"/>
    </location>
</feature>
<feature type="compositionally biased region" description="Acidic residues" evidence="3">
    <location>
        <begin position="1149"/>
        <end position="1161"/>
    </location>
</feature>
<dbReference type="PANTHER" id="PTHR46967:SF1">
    <property type="entry name" value="KERATIN-ASSOCIATED PROTEIN 16-1-LIKE"/>
    <property type="match status" value="1"/>
</dbReference>
<comment type="caution">
    <text evidence="6">The sequence shown here is derived from an EMBL/GenBank/DDBJ whole genome shotgun (WGS) entry which is preliminary data.</text>
</comment>
<evidence type="ECO:0000259" key="5">
    <source>
        <dbReference type="PROSITE" id="PS50222"/>
    </source>
</evidence>
<dbReference type="PROSITE" id="PS00018">
    <property type="entry name" value="EF_HAND_1"/>
    <property type="match status" value="3"/>
</dbReference>
<sequence>MIFCNNVPQASCQKIPYFDLKEERANCFELKLPEKIGKESLVNTHTENSQLNPTIAAIGKDNERFVVAWQSLNQEPDNGDGGIFAQSFHSSNRSKIGNEFLVNTHTDFSQINPTIAAIGKDNERFVVIWQSWVHNPEDPEQHGIFAQIYYSYNGSTIGNEFLVNTYTDFSQEHPTITAIGKDKEKFVVAWESQDQEGTGDDKEIYANIFYSDDGSKIENQEFRVNNYTLDEQSNPTIAAIGKENEKFVIAWHSENQESAYSGFGIYAQIFHSIDGTTQGQEFQVNTFTNTAQKNPAIATIGKDKEKFVIAWQSQNQETNNGEYGIYAQIFHSDNGSKIGQELQVNTYTTDNQKNPTIATIGKDNEKFVIAWESNNQDDSGYGIYAQIFHSDDGSKIGQEFQVNNYTTDNQEHPKIAAIGTDKEEFVVAWHSYMQISGSTREIISQTFSGNLMCLCKQGYITNSTTYPNECYPCKEGEYQDLEDQLNCKKCSTGKYQNETAQEKCHDCPTGTFNLEEGAESIGNCSYCEIGTFNDKEGQSSCQLCPVGQYQNEIGKIKCLNCPTGTFNLEEGAESIGNCSYCEIGTFNDKEGQPSCQLCPFGQYQNEIGQEKCLNCPTGTFNLKEGAESIGNCSYCEIGTFNDKEGQSSCQSCPFGQYQNEIGKSKCLNCPTGTFNLLEGAESIDNCSKCEIGTFNDKEGRPTCQSCPFGQYQNVIGQEKCLNCPTGTFNLIEGAESIDNCSKCEIGTFNDKEGQSTCQSCPFGQYQNEIGQEKCTNCPTGTFNLIEGAESIGDCLKCEIGTFNDKEGQSTCNSCPRGKYNDQSGLSRCFDCQKGTSSNKEGSVKCKMCTDGTYQNEYGQIQCKTCPFNTYQDQNGMPNCNYCPMNSETLSKSRKTIKECYCSIGYYGKPGSYCTKCPTNGICNKFNQHYPLPMPGYWNSNEDPSEIIQCAIEDSCPGYGIGKCNTELGYDGFKCTQCSKGFYKLDFECEKCPNNAKTRLFLIMVLAIILLLIFLFVAKKATSYFGSFTISFSFCQILVIISQLNIKWPSKVSNTFKLFLPFNFNLDFLATECSFDFSYIEKWFMIQFSPFIFLFILIIIYLILFIHSKLIYKFYFNKIYLNNNNNNNNNNNIENDKFNKNKNKNNSSSNDDDDTKTDDNDDEKNQNKQNDFINHDKLRFIYKPTKLNDNFFLYYLQLIKYYLVLPFYQCFSKNELSALKNTFINVYLTLLTLLYLILSQKSLEIFDCTYNKTLKKYIFQEDSNYFCFENWWHNLLESVLLFVSIIILFAGLIFYSNQFLNKNYYNNSNKLIIIIILTIVFSVIILLLISFFDIYTKIKDFKLNKKSNNKNTNKTNNVILNDFIKNYLMKNKKKKKLKFILLLNWLKTLNSNNNNLINLYYNKIRNSIDDGDDDDEDRGDHGGEVTEYDQNQISEISEAFNLYDKDCDGKIALNEIGIVSRSLGRSPTEKQLQEYETKLRNEEIEQIDLNQFMGILKEMDENKEDIEDLRKAFSILDKDGNGVIDAAELRHAMTTIGEKMTLEEINEIISEFDTNNDGKIDFNEFVNAILKD</sequence>
<feature type="transmembrane region" description="Helical" evidence="4">
    <location>
        <begin position="1190"/>
        <end position="1208"/>
    </location>
</feature>
<dbReference type="PROSITE" id="PS50222">
    <property type="entry name" value="EF_HAND_2"/>
    <property type="match status" value="3"/>
</dbReference>
<feature type="transmembrane region" description="Helical" evidence="4">
    <location>
        <begin position="1220"/>
        <end position="1237"/>
    </location>
</feature>
<evidence type="ECO:0000256" key="2">
    <source>
        <dbReference type="ARBA" id="ARBA00022837"/>
    </source>
</evidence>
<dbReference type="Proteomes" id="UP001146793">
    <property type="component" value="Unassembled WGS sequence"/>
</dbReference>
<dbReference type="EMBL" id="JANTQA010000012">
    <property type="protein sequence ID" value="KAJ3451008.1"/>
    <property type="molecule type" value="Genomic_DNA"/>
</dbReference>
<evidence type="ECO:0000256" key="1">
    <source>
        <dbReference type="ARBA" id="ARBA00022737"/>
    </source>
</evidence>
<feature type="transmembrane region" description="Helical" evidence="4">
    <location>
        <begin position="1278"/>
        <end position="1298"/>
    </location>
</feature>
<keyword evidence="4" id="KW-0472">Membrane</keyword>
<dbReference type="SUPFAM" id="SSF50939">
    <property type="entry name" value="Sialidases"/>
    <property type="match status" value="1"/>
</dbReference>
<dbReference type="SUPFAM" id="SSF57184">
    <property type="entry name" value="Growth factor receptor domain"/>
    <property type="match status" value="4"/>
</dbReference>
<evidence type="ECO:0000313" key="7">
    <source>
        <dbReference type="Proteomes" id="UP001146793"/>
    </source>
</evidence>
<evidence type="ECO:0000313" key="6">
    <source>
        <dbReference type="EMBL" id="KAJ3451008.1"/>
    </source>
</evidence>
<dbReference type="InterPro" id="IPR011992">
    <property type="entry name" value="EF-hand-dom_pair"/>
</dbReference>
<dbReference type="Gene3D" id="1.10.238.10">
    <property type="entry name" value="EF-hand"/>
    <property type="match status" value="2"/>
</dbReference>
<feature type="transmembrane region" description="Helical" evidence="4">
    <location>
        <begin position="1083"/>
        <end position="1105"/>
    </location>
</feature>
<dbReference type="GO" id="GO:0005509">
    <property type="term" value="F:calcium ion binding"/>
    <property type="evidence" value="ECO:0007669"/>
    <property type="project" value="InterPro"/>
</dbReference>
<dbReference type="PANTHER" id="PTHR46967">
    <property type="entry name" value="INSULIN-LIKE GROWTH FACTOR BINDING PROTEIN,N-TERMINAL"/>
    <property type="match status" value="1"/>
</dbReference>
<keyword evidence="4" id="KW-1133">Transmembrane helix</keyword>
<feature type="transmembrane region" description="Helical" evidence="4">
    <location>
        <begin position="999"/>
        <end position="1017"/>
    </location>
</feature>
<dbReference type="Gene3D" id="2.10.50.10">
    <property type="entry name" value="Tumor Necrosis Factor Receptor, subunit A, domain 2"/>
    <property type="match status" value="8"/>
</dbReference>
<dbReference type="SUPFAM" id="SSF47473">
    <property type="entry name" value="EF-hand"/>
    <property type="match status" value="1"/>
</dbReference>
<dbReference type="InterPro" id="IPR011641">
    <property type="entry name" value="Tyr-kin_ephrin_A/B_rcpt-like"/>
</dbReference>
<keyword evidence="4" id="KW-0812">Transmembrane</keyword>